<evidence type="ECO:0000256" key="3">
    <source>
        <dbReference type="ARBA" id="ARBA00022692"/>
    </source>
</evidence>
<gene>
    <name evidence="8" type="ORF">EXIGLDRAFT_737003</name>
</gene>
<name>A0A166N2H5_EXIGL</name>
<keyword evidence="9" id="KW-1185">Reference proteome</keyword>
<dbReference type="InterPro" id="IPR036259">
    <property type="entry name" value="MFS_trans_sf"/>
</dbReference>
<feature type="transmembrane region" description="Helical" evidence="6">
    <location>
        <begin position="80"/>
        <end position="101"/>
    </location>
</feature>
<evidence type="ECO:0000313" key="9">
    <source>
        <dbReference type="Proteomes" id="UP000077266"/>
    </source>
</evidence>
<evidence type="ECO:0000313" key="8">
    <source>
        <dbReference type="EMBL" id="KZV78682.1"/>
    </source>
</evidence>
<evidence type="ECO:0000256" key="1">
    <source>
        <dbReference type="ARBA" id="ARBA00004141"/>
    </source>
</evidence>
<dbReference type="PANTHER" id="PTHR23511">
    <property type="entry name" value="SYNAPTIC VESICLE GLYCOPROTEIN 2"/>
    <property type="match status" value="1"/>
</dbReference>
<dbReference type="GO" id="GO:0016020">
    <property type="term" value="C:membrane"/>
    <property type="evidence" value="ECO:0007669"/>
    <property type="project" value="UniProtKB-SubCell"/>
</dbReference>
<evidence type="ECO:0000256" key="2">
    <source>
        <dbReference type="ARBA" id="ARBA00022448"/>
    </source>
</evidence>
<protein>
    <recommendedName>
        <fullName evidence="7">Major facilitator superfamily (MFS) profile domain-containing protein</fullName>
    </recommendedName>
</protein>
<dbReference type="SUPFAM" id="SSF103473">
    <property type="entry name" value="MFS general substrate transporter"/>
    <property type="match status" value="1"/>
</dbReference>
<dbReference type="InParanoid" id="A0A166N2H5"/>
<organism evidence="8 9">
    <name type="scientific">Exidia glandulosa HHB12029</name>
    <dbReference type="NCBI Taxonomy" id="1314781"/>
    <lineage>
        <taxon>Eukaryota</taxon>
        <taxon>Fungi</taxon>
        <taxon>Dikarya</taxon>
        <taxon>Basidiomycota</taxon>
        <taxon>Agaricomycotina</taxon>
        <taxon>Agaricomycetes</taxon>
        <taxon>Auriculariales</taxon>
        <taxon>Exidiaceae</taxon>
        <taxon>Exidia</taxon>
    </lineage>
</organism>
<dbReference type="Gene3D" id="1.20.1250.20">
    <property type="entry name" value="MFS general substrate transporter like domains"/>
    <property type="match status" value="1"/>
</dbReference>
<keyword evidence="2" id="KW-0813">Transport</keyword>
<dbReference type="OrthoDB" id="433512at2759"/>
<comment type="subcellular location">
    <subcellularLocation>
        <location evidence="1">Membrane</location>
        <topology evidence="1">Multi-pass membrane protein</topology>
    </subcellularLocation>
</comment>
<dbReference type="PANTHER" id="PTHR23511:SF34">
    <property type="entry name" value="SYNAPTIC VESICLE GLYCOPROTEIN 2"/>
    <property type="match status" value="1"/>
</dbReference>
<dbReference type="PROSITE" id="PS50850">
    <property type="entry name" value="MFS"/>
    <property type="match status" value="1"/>
</dbReference>
<dbReference type="EMBL" id="KV426794">
    <property type="protein sequence ID" value="KZV78682.1"/>
    <property type="molecule type" value="Genomic_DNA"/>
</dbReference>
<accession>A0A166N2H5</accession>
<dbReference type="GO" id="GO:0022857">
    <property type="term" value="F:transmembrane transporter activity"/>
    <property type="evidence" value="ECO:0007669"/>
    <property type="project" value="InterPro"/>
</dbReference>
<sequence>MSSSYTPYPPPSTGLNERRRHALEDVDNATFSWFHVRVCLVAGIGFFTDAYDLFAISIAATMLGFVYGDDKGYLPHGQEFGIKVASPMGTFVGQLLFGWLADLVGRKRMYGLEVKIHR</sequence>
<reference evidence="8 9" key="1">
    <citation type="journal article" date="2016" name="Mol. Biol. Evol.">
        <title>Comparative Genomics of Early-Diverging Mushroom-Forming Fungi Provides Insights into the Origins of Lignocellulose Decay Capabilities.</title>
        <authorList>
            <person name="Nagy L.G."/>
            <person name="Riley R."/>
            <person name="Tritt A."/>
            <person name="Adam C."/>
            <person name="Daum C."/>
            <person name="Floudas D."/>
            <person name="Sun H."/>
            <person name="Yadav J.S."/>
            <person name="Pangilinan J."/>
            <person name="Larsson K.H."/>
            <person name="Matsuura K."/>
            <person name="Barry K."/>
            <person name="Labutti K."/>
            <person name="Kuo R."/>
            <person name="Ohm R.A."/>
            <person name="Bhattacharya S.S."/>
            <person name="Shirouzu T."/>
            <person name="Yoshinaga Y."/>
            <person name="Martin F.M."/>
            <person name="Grigoriev I.V."/>
            <person name="Hibbett D.S."/>
        </authorList>
    </citation>
    <scope>NUCLEOTIDE SEQUENCE [LARGE SCALE GENOMIC DNA]</scope>
    <source>
        <strain evidence="8 9">HHB12029</strain>
    </source>
</reference>
<dbReference type="AlphaFoldDB" id="A0A166N2H5"/>
<keyword evidence="4 6" id="KW-1133">Transmembrane helix</keyword>
<evidence type="ECO:0000259" key="7">
    <source>
        <dbReference type="PROSITE" id="PS50850"/>
    </source>
</evidence>
<keyword evidence="3 6" id="KW-0812">Transmembrane</keyword>
<dbReference type="InterPro" id="IPR020846">
    <property type="entry name" value="MFS_dom"/>
</dbReference>
<evidence type="ECO:0000256" key="4">
    <source>
        <dbReference type="ARBA" id="ARBA00022989"/>
    </source>
</evidence>
<proteinExistence type="predicted"/>
<dbReference type="STRING" id="1314781.A0A166N2H5"/>
<feature type="domain" description="Major facilitator superfamily (MFS) profile" evidence="7">
    <location>
        <begin position="38"/>
        <end position="118"/>
    </location>
</feature>
<dbReference type="Proteomes" id="UP000077266">
    <property type="component" value="Unassembled WGS sequence"/>
</dbReference>
<evidence type="ECO:0000256" key="5">
    <source>
        <dbReference type="ARBA" id="ARBA00023136"/>
    </source>
</evidence>
<keyword evidence="5 6" id="KW-0472">Membrane</keyword>
<evidence type="ECO:0000256" key="6">
    <source>
        <dbReference type="SAM" id="Phobius"/>
    </source>
</evidence>